<dbReference type="AlphaFoldDB" id="A0A6L9U216"/>
<dbReference type="Pfam" id="PF16113">
    <property type="entry name" value="ECH_2"/>
    <property type="match status" value="1"/>
</dbReference>
<protein>
    <recommendedName>
        <fullName evidence="2">3-hydroxyisobutyryl-CoA hydrolase</fullName>
        <ecNumber evidence="2">3.1.2.4</ecNumber>
    </recommendedName>
</protein>
<dbReference type="Proteomes" id="UP000483035">
    <property type="component" value="Unassembled WGS sequence"/>
</dbReference>
<evidence type="ECO:0000259" key="4">
    <source>
        <dbReference type="Pfam" id="PF16113"/>
    </source>
</evidence>
<proteinExistence type="predicted"/>
<dbReference type="CDD" id="cd06558">
    <property type="entry name" value="crotonase-like"/>
    <property type="match status" value="1"/>
</dbReference>
<evidence type="ECO:0000256" key="3">
    <source>
        <dbReference type="ARBA" id="ARBA00022801"/>
    </source>
</evidence>
<dbReference type="InterPro" id="IPR032259">
    <property type="entry name" value="HIBYL-CoA-H"/>
</dbReference>
<dbReference type="PANTHER" id="PTHR43176">
    <property type="entry name" value="3-HYDROXYISOBUTYRYL-COA HYDROLASE-RELATED"/>
    <property type="match status" value="1"/>
</dbReference>
<sequence length="352" mass="37206">MDSQDEVIIERRGSAGIIRLNRPKALNSLTLPMVRVIASALEDFAADPSVASVVVMGEGERGFCAGGDIRLLHQSGKEGSDGAETFWREEFRLNHAISRYSKPYVVLMDGITMGGGVGLSAHGSHRVVTERTRLAMPETGIGYFPDVGATWLLPRAPGEAGTWMGLTGLAVSAADAIHARFADHCVASTALPALVDVIAALPASASAEDVHALIRTMAADAGESRLAVNRDVIDRAFAGDTVEDVLQALAGEPGEFAAEAAGVIASRSPTSLKLTLRLLRAGRTSASLAECLNRELGACMGILYNHDFYEGVRAAVIDKDRNPKWSPASLSDVAPGDIDRFFIAAQPPLFAT</sequence>
<dbReference type="PANTHER" id="PTHR43176:SF3">
    <property type="entry name" value="3-HYDROXYISOBUTYRYL-COA HYDROLASE, MITOCHONDRIAL"/>
    <property type="match status" value="1"/>
</dbReference>
<dbReference type="GO" id="GO:0005829">
    <property type="term" value="C:cytosol"/>
    <property type="evidence" value="ECO:0007669"/>
    <property type="project" value="TreeGrafter"/>
</dbReference>
<name>A0A6L9U216_9HYPH</name>
<organism evidence="5 6">
    <name type="scientific">Rhizobium lusitanum</name>
    <dbReference type="NCBI Taxonomy" id="293958"/>
    <lineage>
        <taxon>Bacteria</taxon>
        <taxon>Pseudomonadati</taxon>
        <taxon>Pseudomonadota</taxon>
        <taxon>Alphaproteobacteria</taxon>
        <taxon>Hyphomicrobiales</taxon>
        <taxon>Rhizobiaceae</taxon>
        <taxon>Rhizobium/Agrobacterium group</taxon>
        <taxon>Rhizobium</taxon>
    </lineage>
</organism>
<dbReference type="InterPro" id="IPR029045">
    <property type="entry name" value="ClpP/crotonase-like_dom_sf"/>
</dbReference>
<evidence type="ECO:0000256" key="1">
    <source>
        <dbReference type="ARBA" id="ARBA00001709"/>
    </source>
</evidence>
<reference evidence="5 6" key="1">
    <citation type="submission" date="2019-12" db="EMBL/GenBank/DDBJ databases">
        <title>Rhizobium genotypes associated with high levels of biological nitrogen fixation by grain legumes in a temperate-maritime cropping system.</title>
        <authorList>
            <person name="Maluk M."/>
            <person name="Francesc Ferrando Molina F."/>
            <person name="Lopez Del Egido L."/>
            <person name="Lafos M."/>
            <person name="Langarica-Fuentes A."/>
            <person name="Gebre Yohannes G."/>
            <person name="Young M.W."/>
            <person name="Martin P."/>
            <person name="Gantlett R."/>
            <person name="Kenicer G."/>
            <person name="Hawes C."/>
            <person name="Begg G.S."/>
            <person name="Quilliam R.S."/>
            <person name="Squire G.R."/>
            <person name="Poole P.S."/>
            <person name="Young P.W."/>
            <person name="Iannetta P.M."/>
            <person name="James E.K."/>
        </authorList>
    </citation>
    <scope>NUCLEOTIDE SEQUENCE [LARGE SCALE GENOMIC DNA]</scope>
    <source>
        <strain evidence="5 6">JHI1118</strain>
    </source>
</reference>
<keyword evidence="3" id="KW-0378">Hydrolase</keyword>
<accession>A0A6L9U216</accession>
<evidence type="ECO:0000313" key="6">
    <source>
        <dbReference type="Proteomes" id="UP000483035"/>
    </source>
</evidence>
<dbReference type="EC" id="3.1.2.4" evidence="2"/>
<dbReference type="SUPFAM" id="SSF52096">
    <property type="entry name" value="ClpP/crotonase"/>
    <property type="match status" value="1"/>
</dbReference>
<dbReference type="NCBIfam" id="NF004127">
    <property type="entry name" value="PRK05617.1"/>
    <property type="match status" value="1"/>
</dbReference>
<dbReference type="InterPro" id="IPR045004">
    <property type="entry name" value="ECH_dom"/>
</dbReference>
<keyword evidence="5" id="KW-0413">Isomerase</keyword>
<gene>
    <name evidence="5" type="ORF">GR212_01745</name>
</gene>
<evidence type="ECO:0000256" key="2">
    <source>
        <dbReference type="ARBA" id="ARBA00011915"/>
    </source>
</evidence>
<dbReference type="GO" id="GO:0016853">
    <property type="term" value="F:isomerase activity"/>
    <property type="evidence" value="ECO:0007669"/>
    <property type="project" value="UniProtKB-KW"/>
</dbReference>
<comment type="caution">
    <text evidence="5">The sequence shown here is derived from an EMBL/GenBank/DDBJ whole genome shotgun (WGS) entry which is preliminary data.</text>
</comment>
<evidence type="ECO:0000313" key="5">
    <source>
        <dbReference type="EMBL" id="NEI68280.1"/>
    </source>
</evidence>
<dbReference type="EMBL" id="WUEY01000001">
    <property type="protein sequence ID" value="NEI68280.1"/>
    <property type="molecule type" value="Genomic_DNA"/>
</dbReference>
<feature type="domain" description="Enoyl-CoA hydratase/isomerase" evidence="4">
    <location>
        <begin position="16"/>
        <end position="342"/>
    </location>
</feature>
<dbReference type="RefSeq" id="WP_163984730.1">
    <property type="nucleotide sequence ID" value="NZ_WUEY01000001.1"/>
</dbReference>
<dbReference type="GO" id="GO:0003860">
    <property type="term" value="F:3-hydroxyisobutyryl-CoA hydrolase activity"/>
    <property type="evidence" value="ECO:0007669"/>
    <property type="project" value="UniProtKB-EC"/>
</dbReference>
<dbReference type="GO" id="GO:0006574">
    <property type="term" value="P:L-valine catabolic process"/>
    <property type="evidence" value="ECO:0007669"/>
    <property type="project" value="TreeGrafter"/>
</dbReference>
<dbReference type="Gene3D" id="3.90.226.10">
    <property type="entry name" value="2-enoyl-CoA Hydratase, Chain A, domain 1"/>
    <property type="match status" value="1"/>
</dbReference>
<comment type="catalytic activity">
    <reaction evidence="1">
        <text>3-hydroxy-2-methylpropanoyl-CoA + H2O = 3-hydroxy-2-methylpropanoate + CoA + H(+)</text>
        <dbReference type="Rhea" id="RHEA:20888"/>
        <dbReference type="ChEBI" id="CHEBI:11805"/>
        <dbReference type="ChEBI" id="CHEBI:15377"/>
        <dbReference type="ChEBI" id="CHEBI:15378"/>
        <dbReference type="ChEBI" id="CHEBI:57287"/>
        <dbReference type="ChEBI" id="CHEBI:57340"/>
        <dbReference type="EC" id="3.1.2.4"/>
    </reaction>
</comment>